<dbReference type="GO" id="GO:0005666">
    <property type="term" value="C:RNA polymerase III complex"/>
    <property type="evidence" value="ECO:0007669"/>
    <property type="project" value="InterPro"/>
</dbReference>
<dbReference type="GeneID" id="70295820"/>
<dbReference type="Proteomes" id="UP000887229">
    <property type="component" value="Unassembled WGS sequence"/>
</dbReference>
<protein>
    <submittedName>
        <fullName evidence="6">DNA-directed RNA polymerase III RPC4</fullName>
    </submittedName>
</protein>
<keyword evidence="7" id="KW-1185">Reference proteome</keyword>
<feature type="compositionally biased region" description="Basic residues" evidence="5">
    <location>
        <begin position="97"/>
        <end position="107"/>
    </location>
</feature>
<dbReference type="GO" id="GO:0042797">
    <property type="term" value="P:tRNA transcription by RNA polymerase III"/>
    <property type="evidence" value="ECO:0007669"/>
    <property type="project" value="TreeGrafter"/>
</dbReference>
<keyword evidence="4" id="KW-0539">Nucleus</keyword>
<feature type="compositionally biased region" description="Pro residues" evidence="5">
    <location>
        <begin position="374"/>
        <end position="384"/>
    </location>
</feature>
<feature type="compositionally biased region" description="Basic and acidic residues" evidence="5">
    <location>
        <begin position="179"/>
        <end position="189"/>
    </location>
</feature>
<dbReference type="PANTHER" id="PTHR13408:SF0">
    <property type="entry name" value="DNA-DIRECTED RNA POLYMERASE III SUBUNIT RPC4"/>
    <property type="match status" value="1"/>
</dbReference>
<evidence type="ECO:0000313" key="7">
    <source>
        <dbReference type="Proteomes" id="UP000887229"/>
    </source>
</evidence>
<keyword evidence="2 6" id="KW-0240">DNA-directed RNA polymerase</keyword>
<evidence type="ECO:0000256" key="5">
    <source>
        <dbReference type="SAM" id="MobiDB-lite"/>
    </source>
</evidence>
<gene>
    <name evidence="6" type="ORF">F5Z01DRAFT_673257</name>
</gene>
<dbReference type="InterPro" id="IPR007811">
    <property type="entry name" value="RPC4"/>
</dbReference>
<evidence type="ECO:0000256" key="1">
    <source>
        <dbReference type="ARBA" id="ARBA00004123"/>
    </source>
</evidence>
<dbReference type="RefSeq" id="XP_046119230.1">
    <property type="nucleotide sequence ID" value="XM_046264917.1"/>
</dbReference>
<organism evidence="6 7">
    <name type="scientific">Emericellopsis atlantica</name>
    <dbReference type="NCBI Taxonomy" id="2614577"/>
    <lineage>
        <taxon>Eukaryota</taxon>
        <taxon>Fungi</taxon>
        <taxon>Dikarya</taxon>
        <taxon>Ascomycota</taxon>
        <taxon>Pezizomycotina</taxon>
        <taxon>Sordariomycetes</taxon>
        <taxon>Hypocreomycetidae</taxon>
        <taxon>Hypocreales</taxon>
        <taxon>Bionectriaceae</taxon>
        <taxon>Emericellopsis</taxon>
    </lineage>
</organism>
<name>A0A9P7ZP77_9HYPO</name>
<feature type="compositionally biased region" description="Gly residues" evidence="5">
    <location>
        <begin position="134"/>
        <end position="162"/>
    </location>
</feature>
<feature type="compositionally biased region" description="Low complexity" evidence="5">
    <location>
        <begin position="124"/>
        <end position="133"/>
    </location>
</feature>
<evidence type="ECO:0000256" key="3">
    <source>
        <dbReference type="ARBA" id="ARBA00023163"/>
    </source>
</evidence>
<comment type="caution">
    <text evidence="6">The sequence shown here is derived from an EMBL/GenBank/DDBJ whole genome shotgun (WGS) entry which is preliminary data.</text>
</comment>
<dbReference type="PANTHER" id="PTHR13408">
    <property type="entry name" value="DNA-DIRECTED RNA POLYMERASE III"/>
    <property type="match status" value="1"/>
</dbReference>
<dbReference type="OrthoDB" id="5836119at2759"/>
<evidence type="ECO:0000313" key="6">
    <source>
        <dbReference type="EMBL" id="KAG9255306.1"/>
    </source>
</evidence>
<feature type="compositionally biased region" description="Low complexity" evidence="5">
    <location>
        <begin position="241"/>
        <end position="250"/>
    </location>
</feature>
<dbReference type="EMBL" id="MU251251">
    <property type="protein sequence ID" value="KAG9255306.1"/>
    <property type="molecule type" value="Genomic_DNA"/>
</dbReference>
<dbReference type="AlphaFoldDB" id="A0A9P7ZP77"/>
<feature type="region of interest" description="Disordered" evidence="5">
    <location>
        <begin position="1"/>
        <end position="197"/>
    </location>
</feature>
<evidence type="ECO:0000256" key="4">
    <source>
        <dbReference type="ARBA" id="ARBA00023242"/>
    </source>
</evidence>
<feature type="compositionally biased region" description="Basic and acidic residues" evidence="5">
    <location>
        <begin position="69"/>
        <end position="96"/>
    </location>
</feature>
<reference evidence="6" key="1">
    <citation type="journal article" date="2021" name="IMA Fungus">
        <title>Genomic characterization of three marine fungi, including Emericellopsis atlantica sp. nov. with signatures of a generalist lifestyle and marine biomass degradation.</title>
        <authorList>
            <person name="Hagestad O.C."/>
            <person name="Hou L."/>
            <person name="Andersen J.H."/>
            <person name="Hansen E.H."/>
            <person name="Altermark B."/>
            <person name="Li C."/>
            <person name="Kuhnert E."/>
            <person name="Cox R.J."/>
            <person name="Crous P.W."/>
            <person name="Spatafora J.W."/>
            <person name="Lail K."/>
            <person name="Amirebrahimi M."/>
            <person name="Lipzen A."/>
            <person name="Pangilinan J."/>
            <person name="Andreopoulos W."/>
            <person name="Hayes R.D."/>
            <person name="Ng V."/>
            <person name="Grigoriev I.V."/>
            <person name="Jackson S.A."/>
            <person name="Sutton T.D.S."/>
            <person name="Dobson A.D.W."/>
            <person name="Rama T."/>
        </authorList>
    </citation>
    <scope>NUCLEOTIDE SEQUENCE</scope>
    <source>
        <strain evidence="6">TS7</strain>
    </source>
</reference>
<proteinExistence type="predicted"/>
<feature type="compositionally biased region" description="Acidic residues" evidence="5">
    <location>
        <begin position="418"/>
        <end position="437"/>
    </location>
</feature>
<dbReference type="Pfam" id="PF05132">
    <property type="entry name" value="RNA_pol_Rpc4"/>
    <property type="match status" value="1"/>
</dbReference>
<feature type="region of interest" description="Disordered" evidence="5">
    <location>
        <begin position="241"/>
        <end position="333"/>
    </location>
</feature>
<evidence type="ECO:0000256" key="2">
    <source>
        <dbReference type="ARBA" id="ARBA00022478"/>
    </source>
</evidence>
<accession>A0A9P7ZP77</accession>
<sequence length="543" mass="57547">MNRGSRGTARGRAGAAASRDATPRTTPAASSTPTPGRTTPSALGRTPSTTRGGRGASAPTTGRFRPKNIRRDESERDIMAREEEKKASARAAEEKKARGRARGRSKKTRGDTMGSRGNRMGMTSSSGLFSGGDSRSGGGWGGGGGGGGGGGFASSYTSGGGPSRSRGQAGFREGTSAPWDKRINADKLHNPQPDQEIDSADEEMMEAIGKKMDVMPMGIFRKKHKETEVVVATTAELEAAENAGEAVAVAPEEEESLWVEDDTDQDKPSTTEVTTEDEEKADSMQGIVKKEAEDEDVMDLEEKVKQKVKDAVKKEKPKVEIKVKKPPQDPEERVIQSDLDLLAGELGAVTMDGGAQTENPANKDGRMYLFQFPPLLPPLKPGPQPHAEGRVKPESNEISMSDVPAADPAQVDLTGGNDDADGAEENEKGEDDPEEENGFMSSLLTQGGMVGKMVVRKSGKVELDWGGRVLEMSPATGMNFTTTAVIVEENDEKAATGAVGGDGIGMGKIMGRFVLAPVWGEEEEWNVAPEELVVNQSADGDAL</sequence>
<feature type="region of interest" description="Disordered" evidence="5">
    <location>
        <begin position="372"/>
        <end position="439"/>
    </location>
</feature>
<keyword evidence="3" id="KW-0804">Transcription</keyword>
<dbReference type="GO" id="GO:0003677">
    <property type="term" value="F:DNA binding"/>
    <property type="evidence" value="ECO:0007669"/>
    <property type="project" value="InterPro"/>
</dbReference>
<feature type="compositionally biased region" description="Basic and acidic residues" evidence="5">
    <location>
        <begin position="300"/>
        <end position="333"/>
    </location>
</feature>
<comment type="subcellular location">
    <subcellularLocation>
        <location evidence="1">Nucleus</location>
    </subcellularLocation>
</comment>
<feature type="compositionally biased region" description="Acidic residues" evidence="5">
    <location>
        <begin position="251"/>
        <end position="264"/>
    </location>
</feature>
<feature type="compositionally biased region" description="Low complexity" evidence="5">
    <location>
        <begin position="1"/>
        <end position="51"/>
    </location>
</feature>